<dbReference type="Pfam" id="PF03024">
    <property type="entry name" value="Folate_rec"/>
    <property type="match status" value="1"/>
</dbReference>
<reference evidence="11" key="2">
    <citation type="submission" date="2025-09" db="UniProtKB">
        <authorList>
            <consortium name="Ensembl"/>
        </authorList>
    </citation>
    <scope>IDENTIFICATION</scope>
</reference>
<dbReference type="GeneTree" id="ENSGT00940000164056"/>
<evidence type="ECO:0000256" key="7">
    <source>
        <dbReference type="PROSITE-ProRule" id="PRU00196"/>
    </source>
</evidence>
<feature type="compositionally biased region" description="Low complexity" evidence="8">
    <location>
        <begin position="814"/>
        <end position="828"/>
    </location>
</feature>
<feature type="region of interest" description="Disordered" evidence="8">
    <location>
        <begin position="800"/>
        <end position="923"/>
    </location>
</feature>
<dbReference type="Pfam" id="PF07995">
    <property type="entry name" value="GSDH"/>
    <property type="match status" value="1"/>
</dbReference>
<dbReference type="InterPro" id="IPR011042">
    <property type="entry name" value="6-blade_b-propeller_TolB-like"/>
</dbReference>
<dbReference type="InterPro" id="IPR011041">
    <property type="entry name" value="Quinoprot_gluc/sorb_DH_b-prop"/>
</dbReference>
<dbReference type="Gene3D" id="3.10.250.10">
    <property type="entry name" value="SRCR-like domain"/>
    <property type="match status" value="1"/>
</dbReference>
<dbReference type="PANTHER" id="PTHR19328:SF58">
    <property type="entry name" value="HHIP-LIKE PROTEIN 1"/>
    <property type="match status" value="1"/>
</dbReference>
<evidence type="ECO:0000256" key="5">
    <source>
        <dbReference type="ARBA" id="ARBA00023157"/>
    </source>
</evidence>
<feature type="domain" description="SRCR" evidence="10">
    <location>
        <begin position="925"/>
        <end position="1026"/>
    </location>
</feature>
<keyword evidence="12" id="KW-1185">Reference proteome</keyword>
<dbReference type="Ensembl" id="ENSOTST00005082847.2">
    <property type="protein sequence ID" value="ENSOTSP00005076468.1"/>
    <property type="gene ID" value="ENSOTSG00005036044.2"/>
</dbReference>
<dbReference type="Pfam" id="PF00530">
    <property type="entry name" value="SRCR"/>
    <property type="match status" value="1"/>
</dbReference>
<feature type="signal peptide" evidence="9">
    <location>
        <begin position="1"/>
        <end position="30"/>
    </location>
</feature>
<evidence type="ECO:0000256" key="8">
    <source>
        <dbReference type="SAM" id="MobiDB-lite"/>
    </source>
</evidence>
<reference evidence="11" key="1">
    <citation type="submission" date="2025-08" db="UniProtKB">
        <authorList>
            <consortium name="Ensembl"/>
        </authorList>
    </citation>
    <scope>IDENTIFICATION</scope>
</reference>
<feature type="disulfide bond" evidence="7">
    <location>
        <begin position="995"/>
        <end position="1005"/>
    </location>
</feature>
<dbReference type="AlphaFoldDB" id="A0A8C8IG36"/>
<feature type="region of interest" description="Disordered" evidence="8">
    <location>
        <begin position="762"/>
        <end position="783"/>
    </location>
</feature>
<dbReference type="Proteomes" id="UP000694402">
    <property type="component" value="Unassembled WGS sequence"/>
</dbReference>
<feature type="disulfide bond" evidence="7">
    <location>
        <begin position="964"/>
        <end position="1025"/>
    </location>
</feature>
<dbReference type="RefSeq" id="XP_024300316.1">
    <property type="nucleotide sequence ID" value="XM_024444548.2"/>
</dbReference>
<keyword evidence="3" id="KW-0964">Secreted</keyword>
<dbReference type="PRINTS" id="PR00258">
    <property type="entry name" value="SPERACTRCPTR"/>
</dbReference>
<feature type="compositionally biased region" description="Basic residues" evidence="8">
    <location>
        <begin position="914"/>
        <end position="923"/>
    </location>
</feature>
<comment type="similarity">
    <text evidence="2">Belongs to the HHIP family.</text>
</comment>
<dbReference type="SMART" id="SM00202">
    <property type="entry name" value="SR"/>
    <property type="match status" value="1"/>
</dbReference>
<evidence type="ECO:0000259" key="10">
    <source>
        <dbReference type="PROSITE" id="PS50287"/>
    </source>
</evidence>
<dbReference type="PANTHER" id="PTHR19328">
    <property type="entry name" value="HEDGEHOG-INTERACTING PROTEIN"/>
    <property type="match status" value="1"/>
</dbReference>
<keyword evidence="6" id="KW-0325">Glycoprotein</keyword>
<evidence type="ECO:0000256" key="6">
    <source>
        <dbReference type="ARBA" id="ARBA00023180"/>
    </source>
</evidence>
<keyword evidence="5 7" id="KW-1015">Disulfide bond</keyword>
<evidence type="ECO:0000256" key="3">
    <source>
        <dbReference type="ARBA" id="ARBA00022525"/>
    </source>
</evidence>
<feature type="compositionally biased region" description="Polar residues" evidence="8">
    <location>
        <begin position="851"/>
        <end position="877"/>
    </location>
</feature>
<dbReference type="InterPro" id="IPR001190">
    <property type="entry name" value="SRCR"/>
</dbReference>
<dbReference type="SUPFAM" id="SSF56487">
    <property type="entry name" value="SRCR-like"/>
    <property type="match status" value="1"/>
</dbReference>
<feature type="chain" id="PRO_5034081821" description="SRCR domain-containing protein" evidence="9">
    <location>
        <begin position="31"/>
        <end position="1033"/>
    </location>
</feature>
<keyword evidence="4 9" id="KW-0732">Signal</keyword>
<evidence type="ECO:0000256" key="2">
    <source>
        <dbReference type="ARBA" id="ARBA00010658"/>
    </source>
</evidence>
<dbReference type="FunFam" id="3.10.250.10:FF:000001">
    <property type="entry name" value="Lysyl oxidase 4 isoform X1"/>
    <property type="match status" value="1"/>
</dbReference>
<feature type="disulfide bond" evidence="7">
    <location>
        <begin position="951"/>
        <end position="1015"/>
    </location>
</feature>
<accession>A0A8C8IG36</accession>
<feature type="compositionally biased region" description="Polar residues" evidence="8">
    <location>
        <begin position="767"/>
        <end position="783"/>
    </location>
</feature>
<sequence>MSGVSVKGVELMSRWLLVLLVLLAPRHGNTHPQCLDYKPPFQPREPLVFCKEYAKFGCCDLEKDDKISQNFYKIMDYFDYLGYVTCAKYIRTILCQECSPYSAHLYDAEDANTPMRELPGLCGDYCSEFWHQCRYTISLLTDNNATVGIEEDRNKFCNFLELKDREYCYPNVLSDDKLNANLGDVRADPEGCLQLCLQEVANGLRNPVAMVHADDGTHRFFVAEQLGYVWAYLANGSRIDRPFLNLTKAVLTSPWAGDERGFLCMALHPRFTVVRKAYVYYSVSVKKEERIRISEFTLSADDMNQLDHSSERTILEVVEPASNHNGGQLLFGHDGYLYIFIGDGGRAGDPFGKFGNSQNKSTLLGKVLRLDVDNNDDMDPYSIPSDNPFLGEKDSLPEIYAYGVRNMWRCSIDRGDPITGQGRGRLFCGDVGQNKFEEVDLIVKGGNYGWRAKEGFSCYDNRLCRNSSLDDILPIFAYPHKLGKSVTGGYIYRGCQMPNLNGLYIFGDFMSGRLMSLKENQSTGKWEYKEICMGKGQTCRFPKLINSYYKYIISFAEDEAGELYFLATGAPSASARAGVIYKIVDPSRRAPPGKCSFKPTPVKIKGKLIHFHPTEEFVIDKKPMTTAVPTTTARTTATTTLRTPPTTMHSTTTRPTYRPPTATLKATAKPATTRATVKLSTMRATIKPATTRATVKPSTMRATIKPLTTRVTVKPSTMRATIKPLTTRVTVKPSTMRATIKPLTTRVTVKPSTMRATIKPTVKPAATPSNPTSMQQRPTGTATPALTTSWRQVVTARPGHATTLSRQRMSLSYTRPTVTPKPRPRLTTGARRPSPPTAQPHDTVRAPPLGDTTNRPQTTPRPMYCTASTKPTTQRPNFTLLKVQDKLLKGQSDKIDRSTRNRFNKKDRGSQPGKQRRRKHRAGSVRLISAEQLSDRGRVEIYIRGEWGTVCDDLFSSKAATVVCQQLGFPVALRVAKRAELGGGSGSILLDDVECEGTERTLLDCKRAMVGKHNCAHDEDVGVVCGYHHDEDK</sequence>
<evidence type="ECO:0000256" key="1">
    <source>
        <dbReference type="ARBA" id="ARBA00004613"/>
    </source>
</evidence>
<dbReference type="PROSITE" id="PS50287">
    <property type="entry name" value="SRCR_2"/>
    <property type="match status" value="1"/>
</dbReference>
<dbReference type="GO" id="GO:0005576">
    <property type="term" value="C:extracellular region"/>
    <property type="evidence" value="ECO:0007669"/>
    <property type="project" value="UniProtKB-SubCell"/>
</dbReference>
<evidence type="ECO:0000313" key="12">
    <source>
        <dbReference type="Proteomes" id="UP000694402"/>
    </source>
</evidence>
<protein>
    <recommendedName>
        <fullName evidence="10">SRCR domain-containing protein</fullName>
    </recommendedName>
</protein>
<proteinExistence type="inferred from homology"/>
<dbReference type="InterPro" id="IPR012938">
    <property type="entry name" value="Glc/Sorbosone_DH"/>
</dbReference>
<organism evidence="11 12">
    <name type="scientific">Oncorhynchus tshawytscha</name>
    <name type="common">Chinook salmon</name>
    <name type="synonym">Salmo tshawytscha</name>
    <dbReference type="NCBI Taxonomy" id="74940"/>
    <lineage>
        <taxon>Eukaryota</taxon>
        <taxon>Metazoa</taxon>
        <taxon>Chordata</taxon>
        <taxon>Craniata</taxon>
        <taxon>Vertebrata</taxon>
        <taxon>Euteleostomi</taxon>
        <taxon>Actinopterygii</taxon>
        <taxon>Neopterygii</taxon>
        <taxon>Teleostei</taxon>
        <taxon>Protacanthopterygii</taxon>
        <taxon>Salmoniformes</taxon>
        <taxon>Salmonidae</taxon>
        <taxon>Salmoninae</taxon>
        <taxon>Oncorhynchus</taxon>
    </lineage>
</organism>
<gene>
    <name evidence="11" type="primary">LOC112266767</name>
</gene>
<dbReference type="InterPro" id="IPR036772">
    <property type="entry name" value="SRCR-like_dom_sf"/>
</dbReference>
<name>A0A8C8IG36_ONCTS</name>
<evidence type="ECO:0000256" key="4">
    <source>
        <dbReference type="ARBA" id="ARBA00022729"/>
    </source>
</evidence>
<dbReference type="Gene3D" id="2.120.10.30">
    <property type="entry name" value="TolB, C-terminal domain"/>
    <property type="match status" value="1"/>
</dbReference>
<dbReference type="InterPro" id="IPR018143">
    <property type="entry name" value="Folate_rcpt-like"/>
</dbReference>
<dbReference type="GeneID" id="112266767"/>
<comment type="subcellular location">
    <subcellularLocation>
        <location evidence="1">Secreted</location>
    </subcellularLocation>
</comment>
<feature type="compositionally biased region" description="Polar residues" evidence="8">
    <location>
        <begin position="802"/>
        <end position="813"/>
    </location>
</feature>
<dbReference type="GO" id="GO:0016020">
    <property type="term" value="C:membrane"/>
    <property type="evidence" value="ECO:0007669"/>
    <property type="project" value="InterPro"/>
</dbReference>
<feature type="compositionally biased region" description="Basic and acidic residues" evidence="8">
    <location>
        <begin position="883"/>
        <end position="909"/>
    </location>
</feature>
<dbReference type="KEGG" id="otw:112266767"/>
<evidence type="ECO:0000313" key="11">
    <source>
        <dbReference type="Ensembl" id="ENSOTSP00005076468.1"/>
    </source>
</evidence>
<evidence type="ECO:0000256" key="9">
    <source>
        <dbReference type="SAM" id="SignalP"/>
    </source>
</evidence>
<feature type="region of interest" description="Disordered" evidence="8">
    <location>
        <begin position="641"/>
        <end position="661"/>
    </location>
</feature>
<dbReference type="SUPFAM" id="SSF50952">
    <property type="entry name" value="Soluble quinoprotein glucose dehydrogenase"/>
    <property type="match status" value="1"/>
</dbReference>